<evidence type="ECO:0000313" key="3">
    <source>
        <dbReference type="Proteomes" id="UP000481327"/>
    </source>
</evidence>
<sequence length="1126" mass="122876">MDGEQETLNSDDYWRARIAAALALDELDSIDKDLEALGSGARKWRFAVAVRRNALKGNATPGVTPKSNSSDNAQTSTPKTPFATAYGLPAPDGRRLHGYRLTANNFSALQADLAQHRSYKRLDTGYNPGLFALWASEWFRRSYRGGSRNWDSLTSVLGLPQPGQIEQNVLRDITRSGLKQWGRPVYSQTSNQYLATLAREGGFPAYAVAAGAQGWAKAILEAIVQRLMRSAATNEIDALALAEEQAINLPGVFKDQEFIQLCADLAFAIVKVRRDYEPAANAEGMPLASWLKLNQPNWHNVLPISTGEAEADKLIEALIQVEAIKGSVVTVERFLLRDPFEGAWREAVRLVLDGEISAANMASVDKSHGRLRAFAAGAMAKHLPGELALFDPPAFDANTWSVRSSRDARGIRPLPFNCALQIDLRAGSRLISQVDLPGGKPRRGQLLVCVLEEGDIDVPRALRVVGSGSGSYRQSELFLQVPANWAVFATDQGSITDLGAGVGQTKIWRVTGGARLTDPTNDIYKVLCGQSKDQAARIDLIGSHPRWASVEGDVDLFAGPPHVSKSAEGNLVVRQLGSSLWKPAPASLPIGHYELGLRQDGIMVDRRRVAVLPVTANITTVFKSSGAEFELTGFEGVAISPAGDAPVQASAKGDRWLPKPVPTMAHCFSAKIDWQSATPLMVTIAYPVEASIATWDGRILPHRSILTIDDLSGLVAVDQGDMVLLAHLRDPKSSIRAEMSWSFSREMPMSAIALDIASVLLPTSIDAEVVLDMNNGINTNWHVRQFPLELKKEGTRFVASEAIVDDSVELWGRSFLDPLVEQSFGPYSLLSDSNHRPIALPDELHGDWLVYLRRETRVLTRPQYVRTVPSGSAPVGILAQAMAAPFGAAQDQALAEFLKLAGSDEPESAAALAELLKLVESLKGLPPVTFNVLTKLPAFPDVLARLAYCAQPDQRDAVMGLAFGLPFAWFTIAKCHWKAAEQAFGQASMELFKDLGADAPRFSLQRIEMARKAISERQPLLAPVLGECDAVPLGDAAQAFMRHAVQQIQTTHGTRYRARLATALPAYFQRFNQQYYDTLDAPCAAALAVRGEWNPTPSDIQHFKLIERTFPTWFSEAFAVSLQGYS</sequence>
<name>A0A7C9GP70_9SPHN</name>
<reference evidence="2 3" key="1">
    <citation type="submission" date="2019-09" db="EMBL/GenBank/DDBJ databases">
        <title>Polymorphobacter sp. isolated from a lake in China.</title>
        <authorList>
            <person name="Liu Z."/>
        </authorList>
    </citation>
    <scope>NUCLEOTIDE SEQUENCE [LARGE SCALE GENOMIC DNA]</scope>
    <source>
        <strain evidence="2 3">D40P</strain>
    </source>
</reference>
<comment type="caution">
    <text evidence="2">The sequence shown here is derived from an EMBL/GenBank/DDBJ whole genome shotgun (WGS) entry which is preliminary data.</text>
</comment>
<proteinExistence type="predicted"/>
<gene>
    <name evidence="2" type="ORF">F3168_08555</name>
</gene>
<organism evidence="2 3">
    <name type="scientific">Sandarakinorhabdus fusca</name>
    <dbReference type="NCBI Taxonomy" id="1439888"/>
    <lineage>
        <taxon>Bacteria</taxon>
        <taxon>Pseudomonadati</taxon>
        <taxon>Pseudomonadota</taxon>
        <taxon>Alphaproteobacteria</taxon>
        <taxon>Sphingomonadales</taxon>
        <taxon>Sphingosinicellaceae</taxon>
        <taxon>Sandarakinorhabdus</taxon>
    </lineage>
</organism>
<evidence type="ECO:0000313" key="2">
    <source>
        <dbReference type="EMBL" id="MQT17312.1"/>
    </source>
</evidence>
<accession>A0A7C9GP70</accession>
<protein>
    <submittedName>
        <fullName evidence="2">Uncharacterized protein</fullName>
    </submittedName>
</protein>
<keyword evidence="3" id="KW-1185">Reference proteome</keyword>
<dbReference type="OrthoDB" id="7393676at2"/>
<dbReference type="AlphaFoldDB" id="A0A7C9GP70"/>
<dbReference type="NCBIfam" id="NF038336">
    <property type="entry name" value="YjiT_fam"/>
    <property type="match status" value="1"/>
</dbReference>
<dbReference type="Proteomes" id="UP000481327">
    <property type="component" value="Unassembled WGS sequence"/>
</dbReference>
<dbReference type="InterPro" id="IPR047879">
    <property type="entry name" value="YjiT"/>
</dbReference>
<dbReference type="RefSeq" id="WP_152577792.1">
    <property type="nucleotide sequence ID" value="NZ_JAATJI010000002.1"/>
</dbReference>
<evidence type="ECO:0000256" key="1">
    <source>
        <dbReference type="SAM" id="MobiDB-lite"/>
    </source>
</evidence>
<dbReference type="EMBL" id="WIOL01000003">
    <property type="protein sequence ID" value="MQT17312.1"/>
    <property type="molecule type" value="Genomic_DNA"/>
</dbReference>
<feature type="compositionally biased region" description="Polar residues" evidence="1">
    <location>
        <begin position="65"/>
        <end position="79"/>
    </location>
</feature>
<feature type="region of interest" description="Disordered" evidence="1">
    <location>
        <begin position="57"/>
        <end position="87"/>
    </location>
</feature>